<dbReference type="Proteomes" id="UP000586918">
    <property type="component" value="Unassembled WGS sequence"/>
</dbReference>
<dbReference type="Pfam" id="PF04250">
    <property type="entry name" value="DUF429"/>
    <property type="match status" value="1"/>
</dbReference>
<comment type="caution">
    <text evidence="1">The sequence shown here is derived from an EMBL/GenBank/DDBJ whole genome shotgun (WGS) entry which is preliminary data.</text>
</comment>
<name>A0A848DIS5_9PSEU</name>
<dbReference type="AlphaFoldDB" id="A0A848DIS5"/>
<gene>
    <name evidence="1" type="ORF">HF519_12810</name>
</gene>
<proteinExistence type="predicted"/>
<evidence type="ECO:0000313" key="2">
    <source>
        <dbReference type="Proteomes" id="UP000586918"/>
    </source>
</evidence>
<protein>
    <submittedName>
        <fullName evidence="1">DUF429 domain-containing protein</fullName>
    </submittedName>
</protein>
<dbReference type="EMBL" id="JAAXKZ010000039">
    <property type="protein sequence ID" value="NMH92436.1"/>
    <property type="molecule type" value="Genomic_DNA"/>
</dbReference>
<reference evidence="1 2" key="1">
    <citation type="submission" date="2020-04" db="EMBL/GenBank/DDBJ databases">
        <authorList>
            <person name="Klaysubun C."/>
            <person name="Duangmal K."/>
            <person name="Lipun K."/>
        </authorList>
    </citation>
    <scope>NUCLEOTIDE SEQUENCE [LARGE SCALE GENOMIC DNA]</scope>
    <source>
        <strain evidence="1 2">DSM 45300</strain>
    </source>
</reference>
<keyword evidence="2" id="KW-1185">Reference proteome</keyword>
<dbReference type="InterPro" id="IPR007362">
    <property type="entry name" value="DUF429"/>
</dbReference>
<organism evidence="1 2">
    <name type="scientific">Pseudonocardia bannensis</name>
    <dbReference type="NCBI Taxonomy" id="630973"/>
    <lineage>
        <taxon>Bacteria</taxon>
        <taxon>Bacillati</taxon>
        <taxon>Actinomycetota</taxon>
        <taxon>Actinomycetes</taxon>
        <taxon>Pseudonocardiales</taxon>
        <taxon>Pseudonocardiaceae</taxon>
        <taxon>Pseudonocardia</taxon>
    </lineage>
</organism>
<accession>A0A848DIS5</accession>
<evidence type="ECO:0000313" key="1">
    <source>
        <dbReference type="EMBL" id="NMH92436.1"/>
    </source>
</evidence>
<sequence>MSGAHVDHLVAQTGQVREQVGLEFEAGVVGADVDAHGPASCPIAPAAGVDGVPDGWVVARVDPAGDVRWSVCTDAAAVLDATTDCVAVGVDIPIGLPSGVARRACDIEAAARLGRARSSVFPAPPRPVLAAASYTEACAIARELTGRAISLQTFHIGRKIREWDALDVLPARVVEVHPELSLRTLAPEVDFAPKKTTRGAGQRIAALARWVDPAVALADLPAGARLDDVLDALAAAWSARRWARGCAEVIGNETDERGRPMRVVV</sequence>